<dbReference type="PROSITE" id="PS51257">
    <property type="entry name" value="PROKAR_LIPOPROTEIN"/>
    <property type="match status" value="1"/>
</dbReference>
<evidence type="ECO:0000256" key="1">
    <source>
        <dbReference type="ARBA" id="ARBA00022729"/>
    </source>
</evidence>
<dbReference type="AlphaFoldDB" id="A0A094QFZ7"/>
<keyword evidence="1" id="KW-0732">Signal</keyword>
<reference evidence="2" key="1">
    <citation type="submission" date="2014-06" db="EMBL/GenBank/DDBJ databases">
        <title>Key roles for freshwater Actinobacteria revealed by deep metagenomic sequencing.</title>
        <authorList>
            <person name="Ghai R."/>
            <person name="Mizuno C.M."/>
            <person name="Picazo A."/>
            <person name="Camacho A."/>
            <person name="Rodriguez-Valera F."/>
        </authorList>
    </citation>
    <scope>NUCLEOTIDE SEQUENCE</scope>
</reference>
<protein>
    <recommendedName>
        <fullName evidence="3">ABC transporter substrate-binding protein</fullName>
    </recommendedName>
</protein>
<dbReference type="PANTHER" id="PTHR30006">
    <property type="entry name" value="THIAMINE-BINDING PERIPLASMIC PROTEIN-RELATED"/>
    <property type="match status" value="1"/>
</dbReference>
<organism evidence="2">
    <name type="scientific">freshwater metagenome</name>
    <dbReference type="NCBI Taxonomy" id="449393"/>
    <lineage>
        <taxon>unclassified sequences</taxon>
        <taxon>metagenomes</taxon>
        <taxon>ecological metagenomes</taxon>
    </lineage>
</organism>
<accession>A0A094QFZ7</accession>
<dbReference type="PANTHER" id="PTHR30006:SF2">
    <property type="entry name" value="ABC TRANSPORTER SUBSTRATE-BINDING PROTEIN"/>
    <property type="match status" value="1"/>
</dbReference>
<dbReference type="EMBL" id="JNSL01000011">
    <property type="protein sequence ID" value="KGA21224.1"/>
    <property type="molecule type" value="Genomic_DNA"/>
</dbReference>
<dbReference type="GO" id="GO:0030976">
    <property type="term" value="F:thiamine pyrophosphate binding"/>
    <property type="evidence" value="ECO:0007669"/>
    <property type="project" value="TreeGrafter"/>
</dbReference>
<dbReference type="SUPFAM" id="SSF53850">
    <property type="entry name" value="Periplasmic binding protein-like II"/>
    <property type="match status" value="1"/>
</dbReference>
<dbReference type="GO" id="GO:0030975">
    <property type="term" value="F:thiamine binding"/>
    <property type="evidence" value="ECO:0007669"/>
    <property type="project" value="TreeGrafter"/>
</dbReference>
<evidence type="ECO:0008006" key="3">
    <source>
        <dbReference type="Google" id="ProtNLM"/>
    </source>
</evidence>
<dbReference type="Pfam" id="PF13343">
    <property type="entry name" value="SBP_bac_6"/>
    <property type="match status" value="1"/>
</dbReference>
<dbReference type="GO" id="GO:0015888">
    <property type="term" value="P:thiamine transport"/>
    <property type="evidence" value="ECO:0007669"/>
    <property type="project" value="TreeGrafter"/>
</dbReference>
<sequence>MLISRKIIALAAVSTIFLAGCSSNSADSATASPASTNATSCGTTVEEIAAAAKAEGKVELIALPDTWANYKGVLDTFKAKYGIEAPVANPDASSADELTAISTLRGQPGMPEVIDIGPSFTKEFIENGWNAPYKTTNWDEIPDALKDADGNWIGAYTGVMSIAYNSALVKNAPTSWADLKKPEYKGQVTINGDPREAGAAFAAVMAASLANGGSFDDIMPGIEYFAELKKAGNLNQADITPAAIISGDAPIALDWSYNFPGLQAELKTAGFEMPVITPTDGLYVGYYAQAAVSEAAHPCAAQLWLEHISGNDGALEYLKGGAIPARYAAMLDAGVIPADLAAGLPTKEAWAAIKFPSQAQIDAAKLLLTDNWGPMVSDYIHPPLL</sequence>
<name>A0A094QFZ7_9ZZZZ</name>
<dbReference type="Gene3D" id="3.40.190.10">
    <property type="entry name" value="Periplasmic binding protein-like II"/>
    <property type="match status" value="2"/>
</dbReference>
<comment type="caution">
    <text evidence="2">The sequence shown here is derived from an EMBL/GenBank/DDBJ whole genome shotgun (WGS) entry which is preliminary data.</text>
</comment>
<proteinExistence type="predicted"/>
<evidence type="ECO:0000313" key="2">
    <source>
        <dbReference type="EMBL" id="KGA21224.1"/>
    </source>
</evidence>
<dbReference type="GO" id="GO:0030288">
    <property type="term" value="C:outer membrane-bounded periplasmic space"/>
    <property type="evidence" value="ECO:0007669"/>
    <property type="project" value="TreeGrafter"/>
</dbReference>
<gene>
    <name evidence="2" type="ORF">GM51_3205</name>
</gene>